<dbReference type="Proteomes" id="UP001139451">
    <property type="component" value="Unassembled WGS sequence"/>
</dbReference>
<proteinExistence type="predicted"/>
<dbReference type="RefSeq" id="WP_254295728.1">
    <property type="nucleotide sequence ID" value="NZ_JAMLDX010000017.1"/>
</dbReference>
<dbReference type="Gene3D" id="3.90.1140.10">
    <property type="entry name" value="Cyclic phosphodiesterase"/>
    <property type="match status" value="1"/>
</dbReference>
<gene>
    <name evidence="1" type="ORF">M9978_18205</name>
</gene>
<reference evidence="1" key="1">
    <citation type="submission" date="2022-05" db="EMBL/GenBank/DDBJ databases">
        <title>Sphingomonas sp. strain MG17 Genome sequencing and assembly.</title>
        <authorList>
            <person name="Kim I."/>
        </authorList>
    </citation>
    <scope>NUCLEOTIDE SEQUENCE</scope>
    <source>
        <strain evidence="1">MG17</strain>
    </source>
</reference>
<comment type="caution">
    <text evidence="1">The sequence shown here is derived from an EMBL/GenBank/DDBJ whole genome shotgun (WGS) entry which is preliminary data.</text>
</comment>
<dbReference type="EMBL" id="JAMLDX010000017">
    <property type="protein sequence ID" value="MCP3732358.1"/>
    <property type="molecule type" value="Genomic_DNA"/>
</dbReference>
<organism evidence="1 2">
    <name type="scientific">Sphingomonas tagetis</name>
    <dbReference type="NCBI Taxonomy" id="2949092"/>
    <lineage>
        <taxon>Bacteria</taxon>
        <taxon>Pseudomonadati</taxon>
        <taxon>Pseudomonadota</taxon>
        <taxon>Alphaproteobacteria</taxon>
        <taxon>Sphingomonadales</taxon>
        <taxon>Sphingomonadaceae</taxon>
        <taxon>Sphingomonas</taxon>
    </lineage>
</organism>
<evidence type="ECO:0000313" key="2">
    <source>
        <dbReference type="Proteomes" id="UP001139451"/>
    </source>
</evidence>
<dbReference type="Pfam" id="PF13563">
    <property type="entry name" value="2_5_RNA_ligase2"/>
    <property type="match status" value="1"/>
</dbReference>
<dbReference type="AlphaFoldDB" id="A0A9X2KR27"/>
<protein>
    <submittedName>
        <fullName evidence="1">2'-5' RNA ligase family protein</fullName>
    </submittedName>
</protein>
<keyword evidence="2" id="KW-1185">Reference proteome</keyword>
<accession>A0A9X2KR27</accession>
<dbReference type="GO" id="GO:0016874">
    <property type="term" value="F:ligase activity"/>
    <property type="evidence" value="ECO:0007669"/>
    <property type="project" value="UniProtKB-KW"/>
</dbReference>
<dbReference type="SUPFAM" id="SSF55144">
    <property type="entry name" value="LigT-like"/>
    <property type="match status" value="1"/>
</dbReference>
<sequence length="157" mass="18065">MRPRPKYLLLIKPPLPVADHIDGLRGLHGIDRSYTSDKLHGTLLPLGDIDPGRVRDHLSDFRAAPFRVVFDRIEHAVLNASETIHGLIAFHRRLVTHLRHAGCRLPDYTLRPHVTLSYKARLSASFGIDPVSWRVEEFLLIESHAGRHRQRGRWRLD</sequence>
<dbReference type="InterPro" id="IPR009097">
    <property type="entry name" value="Cyclic_Pdiesterase"/>
</dbReference>
<evidence type="ECO:0000313" key="1">
    <source>
        <dbReference type="EMBL" id="MCP3732358.1"/>
    </source>
</evidence>
<name>A0A9X2KR27_9SPHN</name>
<keyword evidence="1" id="KW-0436">Ligase</keyword>